<name>A0A3N1H4I5_9PSEU</name>
<sequence length="186" mass="20032">MNTFSSTHIRPSGAPAHGTVPRPTPAGPEADERFRRHVQAVAGAASSVPLAATLGSLITRWFAPLHVTEDGALWGREHGQPVPVTPAAVRDLLRRSDLGGQLGTEPSAADLDEALVIAAGRARVEHERTVVAEQHQADRARADLVDDAERAERRAALLRQLAALDDRPQQVPAEPSAGWERLRRRG</sequence>
<dbReference type="AlphaFoldDB" id="A0A3N1H4I5"/>
<evidence type="ECO:0000313" key="2">
    <source>
        <dbReference type="EMBL" id="ROP37453.1"/>
    </source>
</evidence>
<feature type="region of interest" description="Disordered" evidence="1">
    <location>
        <begin position="1"/>
        <end position="30"/>
    </location>
</feature>
<accession>A0A3N1H4I5</accession>
<comment type="caution">
    <text evidence="2">The sequence shown here is derived from an EMBL/GenBank/DDBJ whole genome shotgun (WGS) entry which is preliminary data.</text>
</comment>
<evidence type="ECO:0000256" key="1">
    <source>
        <dbReference type="SAM" id="MobiDB-lite"/>
    </source>
</evidence>
<evidence type="ECO:0000313" key="3">
    <source>
        <dbReference type="Proteomes" id="UP000268727"/>
    </source>
</evidence>
<gene>
    <name evidence="2" type="ORF">EDD40_2766</name>
</gene>
<keyword evidence="3" id="KW-1185">Reference proteome</keyword>
<reference evidence="2 3" key="1">
    <citation type="submission" date="2018-11" db="EMBL/GenBank/DDBJ databases">
        <title>Sequencing the genomes of 1000 actinobacteria strains.</title>
        <authorList>
            <person name="Klenk H.-P."/>
        </authorList>
    </citation>
    <scope>NUCLEOTIDE SEQUENCE [LARGE SCALE GENOMIC DNA]</scope>
    <source>
        <strain evidence="2 3">DSM 44231</strain>
    </source>
</reference>
<dbReference type="EMBL" id="RJKM01000001">
    <property type="protein sequence ID" value="ROP37453.1"/>
    <property type="molecule type" value="Genomic_DNA"/>
</dbReference>
<protein>
    <submittedName>
        <fullName evidence="2">Uncharacterized protein</fullName>
    </submittedName>
</protein>
<organism evidence="2 3">
    <name type="scientific">Saccharothrix texasensis</name>
    <dbReference type="NCBI Taxonomy" id="103734"/>
    <lineage>
        <taxon>Bacteria</taxon>
        <taxon>Bacillati</taxon>
        <taxon>Actinomycetota</taxon>
        <taxon>Actinomycetes</taxon>
        <taxon>Pseudonocardiales</taxon>
        <taxon>Pseudonocardiaceae</taxon>
        <taxon>Saccharothrix</taxon>
    </lineage>
</organism>
<proteinExistence type="predicted"/>
<feature type="region of interest" description="Disordered" evidence="1">
    <location>
        <begin position="165"/>
        <end position="186"/>
    </location>
</feature>
<dbReference type="Proteomes" id="UP000268727">
    <property type="component" value="Unassembled WGS sequence"/>
</dbReference>
<dbReference type="RefSeq" id="WP_170185066.1">
    <property type="nucleotide sequence ID" value="NZ_RJKM01000001.1"/>
</dbReference>